<organism evidence="1 2">
    <name type="scientific">Candidatus Thiomargarita nelsonii</name>
    <dbReference type="NCBI Taxonomy" id="1003181"/>
    <lineage>
        <taxon>Bacteria</taxon>
        <taxon>Pseudomonadati</taxon>
        <taxon>Pseudomonadota</taxon>
        <taxon>Gammaproteobacteria</taxon>
        <taxon>Thiotrichales</taxon>
        <taxon>Thiotrichaceae</taxon>
        <taxon>Thiomargarita</taxon>
    </lineage>
</organism>
<keyword evidence="2" id="KW-1185">Reference proteome</keyword>
<evidence type="ECO:0000313" key="1">
    <source>
        <dbReference type="EMBL" id="OAD22082.1"/>
    </source>
</evidence>
<proteinExistence type="predicted"/>
<dbReference type="AlphaFoldDB" id="A0A176S1Y1"/>
<name>A0A176S1Y1_9GAMM</name>
<protein>
    <recommendedName>
        <fullName evidence="3">Protein containing DUF1703</fullName>
    </recommendedName>
</protein>
<comment type="caution">
    <text evidence="1">The sequence shown here is derived from an EMBL/GenBank/DDBJ whole genome shotgun (WGS) entry which is preliminary data.</text>
</comment>
<reference evidence="1 2" key="1">
    <citation type="submission" date="2016-05" db="EMBL/GenBank/DDBJ databases">
        <title>Single-cell genome of chain-forming Candidatus Thiomargarita nelsonii and comparison to other large sulfur-oxidizing bacteria.</title>
        <authorList>
            <person name="Winkel M."/>
            <person name="Salman V."/>
            <person name="Woyke T."/>
            <person name="Schulz-Vogt H."/>
            <person name="Richter M."/>
            <person name="Flood B."/>
            <person name="Bailey J."/>
            <person name="Amann R."/>
            <person name="Mussmann M."/>
        </authorList>
    </citation>
    <scope>NUCLEOTIDE SEQUENCE [LARGE SCALE GENOMIC DNA]</scope>
    <source>
        <strain evidence="1 2">THI036</strain>
    </source>
</reference>
<dbReference type="Proteomes" id="UP000076962">
    <property type="component" value="Unassembled WGS sequence"/>
</dbReference>
<evidence type="ECO:0008006" key="3">
    <source>
        <dbReference type="Google" id="ProtNLM"/>
    </source>
</evidence>
<sequence>MLKNAPLRKNDLRVHEAVFHFSLYLASFLRSYEGVVQPEFPTGNGKIDLLIYYAGQLFGLELKSFANQREYNKALSQAAKYGKQLGLTEIGLVLFIEKVDEANRKKFEIDYVDAETSVTVCPLFVQTGKSVS</sequence>
<accession>A0A176S1Y1</accession>
<evidence type="ECO:0000313" key="2">
    <source>
        <dbReference type="Proteomes" id="UP000076962"/>
    </source>
</evidence>
<gene>
    <name evidence="1" type="ORF">THIOM_002135</name>
</gene>
<dbReference type="EMBL" id="LUTY01001184">
    <property type="protein sequence ID" value="OAD22082.1"/>
    <property type="molecule type" value="Genomic_DNA"/>
</dbReference>